<evidence type="ECO:0000256" key="6">
    <source>
        <dbReference type="ARBA" id="ARBA00022840"/>
    </source>
</evidence>
<reference evidence="10" key="1">
    <citation type="submission" date="2021-01" db="EMBL/GenBank/DDBJ databases">
        <title>Adiantum capillus-veneris genome.</title>
        <authorList>
            <person name="Fang Y."/>
            <person name="Liao Q."/>
        </authorList>
    </citation>
    <scope>NUCLEOTIDE SEQUENCE</scope>
    <source>
        <strain evidence="10">H3</strain>
        <tissue evidence="10">Leaf</tissue>
    </source>
</reference>
<keyword evidence="6" id="KW-0067">ATP-binding</keyword>
<dbReference type="GO" id="GO:0005524">
    <property type="term" value="F:ATP binding"/>
    <property type="evidence" value="ECO:0007669"/>
    <property type="project" value="UniProtKB-KW"/>
</dbReference>
<evidence type="ECO:0000256" key="4">
    <source>
        <dbReference type="ARBA" id="ARBA00022801"/>
    </source>
</evidence>
<evidence type="ECO:0000313" key="11">
    <source>
        <dbReference type="Proteomes" id="UP000886520"/>
    </source>
</evidence>
<keyword evidence="2" id="KW-0150">Chloroplast</keyword>
<protein>
    <recommendedName>
        <fullName evidence="1">RNA helicase</fullName>
        <ecNumber evidence="1">3.6.4.13</ecNumber>
    </recommendedName>
</protein>
<dbReference type="InterPro" id="IPR011545">
    <property type="entry name" value="DEAD/DEAH_box_helicase_dom"/>
</dbReference>
<accession>A0A9D4ZHV0</accession>
<dbReference type="OrthoDB" id="10256233at2759"/>
<dbReference type="Pfam" id="PF00271">
    <property type="entry name" value="Helicase_C"/>
    <property type="match status" value="1"/>
</dbReference>
<dbReference type="GO" id="GO:0016787">
    <property type="term" value="F:hydrolase activity"/>
    <property type="evidence" value="ECO:0007669"/>
    <property type="project" value="UniProtKB-KW"/>
</dbReference>
<dbReference type="EC" id="3.6.4.13" evidence="1"/>
<evidence type="ECO:0000313" key="10">
    <source>
        <dbReference type="EMBL" id="KAI5076163.1"/>
    </source>
</evidence>
<keyword evidence="4" id="KW-0378">Hydrolase</keyword>
<keyword evidence="5" id="KW-0347">Helicase</keyword>
<evidence type="ECO:0000256" key="5">
    <source>
        <dbReference type="ARBA" id="ARBA00022806"/>
    </source>
</evidence>
<evidence type="ECO:0000256" key="2">
    <source>
        <dbReference type="ARBA" id="ARBA00022528"/>
    </source>
</evidence>
<evidence type="ECO:0000256" key="1">
    <source>
        <dbReference type="ARBA" id="ARBA00012552"/>
    </source>
</evidence>
<dbReference type="GO" id="GO:0003724">
    <property type="term" value="F:RNA helicase activity"/>
    <property type="evidence" value="ECO:0007669"/>
    <property type="project" value="UniProtKB-EC"/>
</dbReference>
<dbReference type="SUPFAM" id="SSF52540">
    <property type="entry name" value="P-loop containing nucleoside triphosphate hydrolases"/>
    <property type="match status" value="2"/>
</dbReference>
<dbReference type="InterPro" id="IPR027417">
    <property type="entry name" value="P-loop_NTPase"/>
</dbReference>
<evidence type="ECO:0000259" key="9">
    <source>
        <dbReference type="PROSITE" id="PS51194"/>
    </source>
</evidence>
<sequence>MNLQLPKLRASLTILSPISFSESVTPTTSSLNSSCPSYRGLAPCNAPAGLKLCASQQRRLCSLRRKSLRVVAYTGLDQTEQTVSGNESSANGTTIRDICKHMIPEEFLQRAEQLGFIHPTNVQAEALPALLAGQDCILQSQTGSGKTLCYLFAILAKVKKTRAAVQAIVVVPTRELGMQVVREARKLGKLSDLEDNTTTTTSRETLNIMSLLDGGSLSRQKSWLKVDAMFGMSQHVALLRALLSALTSAQNRQTIFASATIPQHGQFIRKCISEKWVKGNVIHVQANQIKKMPETLVHRHLICEKDEKLKMLNAVLRAELPQAAIIFVNEQSEASKRKGDLPAADTVFGYLALSFKQDMDNKLNPLVLREDANINARTFTLAEFPDEKNLLIATDLAGRGLDIPEVTHVYNFDLPPTAYAYIHRGGRTARKPFDCSHCIVTTFLTKKELFVYERYQNEIMFQSQQHLIDNL</sequence>
<dbReference type="GO" id="GO:0003723">
    <property type="term" value="F:RNA binding"/>
    <property type="evidence" value="ECO:0007669"/>
    <property type="project" value="TreeGrafter"/>
</dbReference>
<keyword evidence="11" id="KW-1185">Reference proteome</keyword>
<keyword evidence="2" id="KW-0934">Plastid</keyword>
<dbReference type="InterPro" id="IPR001650">
    <property type="entry name" value="Helicase_C-like"/>
</dbReference>
<dbReference type="PROSITE" id="PS51192">
    <property type="entry name" value="HELICASE_ATP_BIND_1"/>
    <property type="match status" value="1"/>
</dbReference>
<dbReference type="Proteomes" id="UP000886520">
    <property type="component" value="Chromosome 8"/>
</dbReference>
<dbReference type="SMART" id="SM00490">
    <property type="entry name" value="HELICc"/>
    <property type="match status" value="1"/>
</dbReference>
<dbReference type="PROSITE" id="PS51194">
    <property type="entry name" value="HELICASE_CTER"/>
    <property type="match status" value="1"/>
</dbReference>
<name>A0A9D4ZHV0_ADICA</name>
<proteinExistence type="predicted"/>
<dbReference type="Gene3D" id="3.40.50.300">
    <property type="entry name" value="P-loop containing nucleotide triphosphate hydrolases"/>
    <property type="match status" value="2"/>
</dbReference>
<dbReference type="InterPro" id="IPR014001">
    <property type="entry name" value="Helicase_ATP-bd"/>
</dbReference>
<comment type="caution">
    <text evidence="10">The sequence shown here is derived from an EMBL/GenBank/DDBJ whole genome shotgun (WGS) entry which is preliminary data.</text>
</comment>
<evidence type="ECO:0000256" key="7">
    <source>
        <dbReference type="ARBA" id="ARBA00047984"/>
    </source>
</evidence>
<dbReference type="PANTHER" id="PTHR47963:SF10">
    <property type="entry name" value="ATP-DEPENDENT RNA HELICASE DDX6_DHH1"/>
    <property type="match status" value="1"/>
</dbReference>
<dbReference type="CDD" id="cd18787">
    <property type="entry name" value="SF2_C_DEAD"/>
    <property type="match status" value="1"/>
</dbReference>
<dbReference type="SMART" id="SM00487">
    <property type="entry name" value="DEXDc"/>
    <property type="match status" value="1"/>
</dbReference>
<keyword evidence="3" id="KW-0547">Nucleotide-binding</keyword>
<dbReference type="InterPro" id="IPR050547">
    <property type="entry name" value="DEAD_box_RNA_helicases"/>
</dbReference>
<gene>
    <name evidence="10" type="ORF">GOP47_0008228</name>
</gene>
<organism evidence="10 11">
    <name type="scientific">Adiantum capillus-veneris</name>
    <name type="common">Maidenhair fern</name>
    <dbReference type="NCBI Taxonomy" id="13818"/>
    <lineage>
        <taxon>Eukaryota</taxon>
        <taxon>Viridiplantae</taxon>
        <taxon>Streptophyta</taxon>
        <taxon>Embryophyta</taxon>
        <taxon>Tracheophyta</taxon>
        <taxon>Polypodiopsida</taxon>
        <taxon>Polypodiidae</taxon>
        <taxon>Polypodiales</taxon>
        <taxon>Pteridineae</taxon>
        <taxon>Pteridaceae</taxon>
        <taxon>Vittarioideae</taxon>
        <taxon>Adiantum</taxon>
    </lineage>
</organism>
<dbReference type="EMBL" id="JABFUD020000008">
    <property type="protein sequence ID" value="KAI5076163.1"/>
    <property type="molecule type" value="Genomic_DNA"/>
</dbReference>
<dbReference type="PANTHER" id="PTHR47963">
    <property type="entry name" value="DEAD-BOX ATP-DEPENDENT RNA HELICASE 47, MITOCHONDRIAL"/>
    <property type="match status" value="1"/>
</dbReference>
<evidence type="ECO:0000256" key="3">
    <source>
        <dbReference type="ARBA" id="ARBA00022741"/>
    </source>
</evidence>
<dbReference type="AlphaFoldDB" id="A0A9D4ZHV0"/>
<dbReference type="Pfam" id="PF00270">
    <property type="entry name" value="DEAD"/>
    <property type="match status" value="1"/>
</dbReference>
<comment type="catalytic activity">
    <reaction evidence="7">
        <text>ATP + H2O = ADP + phosphate + H(+)</text>
        <dbReference type="Rhea" id="RHEA:13065"/>
        <dbReference type="ChEBI" id="CHEBI:15377"/>
        <dbReference type="ChEBI" id="CHEBI:15378"/>
        <dbReference type="ChEBI" id="CHEBI:30616"/>
        <dbReference type="ChEBI" id="CHEBI:43474"/>
        <dbReference type="ChEBI" id="CHEBI:456216"/>
        <dbReference type="EC" id="3.6.4.13"/>
    </reaction>
</comment>
<evidence type="ECO:0000259" key="8">
    <source>
        <dbReference type="PROSITE" id="PS51192"/>
    </source>
</evidence>
<feature type="domain" description="Helicase C-terminal" evidence="9">
    <location>
        <begin position="308"/>
        <end position="471"/>
    </location>
</feature>
<feature type="domain" description="Helicase ATP-binding" evidence="8">
    <location>
        <begin position="127"/>
        <end position="279"/>
    </location>
</feature>